<keyword evidence="3" id="KW-0238">DNA-binding</keyword>
<proteinExistence type="predicted"/>
<keyword evidence="4" id="KW-0804">Transcription</keyword>
<sequence>MSRSKVKLLFIANEQTRKITFKKRKKGLIKKLDELVKLCDVKACGIISSPYESTPDAWPSREGVDEVVSKFKELPMNNQIKKMVDQGSFMRQTISKEKEKLHKLYVENRESQVRDFMFGCLQGKAMEYQFDKTDVKDLRIFMRRYLDKLTHRIETLEENGESSYSLPPLVVADGNVVAAPIGFYDQIQYQNVNQNQQDMTDAHIPSMDGIHHQASTASHLSSIATAVADVCAPNITKGLKLKGIAFE</sequence>
<dbReference type="GO" id="GO:0005634">
    <property type="term" value="C:nucleus"/>
    <property type="evidence" value="ECO:0007669"/>
    <property type="project" value="UniProtKB-SubCell"/>
</dbReference>
<dbReference type="OrthoDB" id="1110885at2759"/>
<dbReference type="Pfam" id="PF00319">
    <property type="entry name" value="SRF-TF"/>
    <property type="match status" value="1"/>
</dbReference>
<dbReference type="GO" id="GO:0000981">
    <property type="term" value="F:DNA-binding transcription factor activity, RNA polymerase II-specific"/>
    <property type="evidence" value="ECO:0007669"/>
    <property type="project" value="TreeGrafter"/>
</dbReference>
<dbReference type="Proteomes" id="UP000489600">
    <property type="component" value="Unassembled WGS sequence"/>
</dbReference>
<protein>
    <recommendedName>
        <fullName evidence="6">MADS-box domain-containing protein</fullName>
    </recommendedName>
</protein>
<dbReference type="SMART" id="SM00432">
    <property type="entry name" value="MADS"/>
    <property type="match status" value="1"/>
</dbReference>
<evidence type="ECO:0000313" key="8">
    <source>
        <dbReference type="Proteomes" id="UP000489600"/>
    </source>
</evidence>
<evidence type="ECO:0000256" key="4">
    <source>
        <dbReference type="ARBA" id="ARBA00023163"/>
    </source>
</evidence>
<keyword evidence="2" id="KW-0805">Transcription regulation</keyword>
<keyword evidence="8" id="KW-1185">Reference proteome</keyword>
<evidence type="ECO:0000256" key="3">
    <source>
        <dbReference type="ARBA" id="ARBA00023125"/>
    </source>
</evidence>
<dbReference type="FunFam" id="3.40.1810.10:FF:000024">
    <property type="entry name" value="Agamous-like MADS-box protein AGL80"/>
    <property type="match status" value="1"/>
</dbReference>
<evidence type="ECO:0000256" key="2">
    <source>
        <dbReference type="ARBA" id="ARBA00023015"/>
    </source>
</evidence>
<dbReference type="GO" id="GO:0046983">
    <property type="term" value="F:protein dimerization activity"/>
    <property type="evidence" value="ECO:0007669"/>
    <property type="project" value="InterPro"/>
</dbReference>
<dbReference type="PANTHER" id="PTHR11945:SF788">
    <property type="entry name" value="AGAMOUS-LIKE-34-RELATED"/>
    <property type="match status" value="1"/>
</dbReference>
<evidence type="ECO:0000313" key="7">
    <source>
        <dbReference type="EMBL" id="VVA94798.1"/>
    </source>
</evidence>
<keyword evidence="5" id="KW-0539">Nucleus</keyword>
<comment type="caution">
    <text evidence="7">The sequence shown here is derived from an EMBL/GenBank/DDBJ whole genome shotgun (WGS) entry which is preliminary data.</text>
</comment>
<dbReference type="GO" id="GO:0000978">
    <property type="term" value="F:RNA polymerase II cis-regulatory region sequence-specific DNA binding"/>
    <property type="evidence" value="ECO:0007669"/>
    <property type="project" value="TreeGrafter"/>
</dbReference>
<reference evidence="7" key="1">
    <citation type="submission" date="2019-07" db="EMBL/GenBank/DDBJ databases">
        <authorList>
            <person name="Dittberner H."/>
        </authorList>
    </citation>
    <scope>NUCLEOTIDE SEQUENCE [LARGE SCALE GENOMIC DNA]</scope>
</reference>
<dbReference type="InterPro" id="IPR036879">
    <property type="entry name" value="TF_MADSbox_sf"/>
</dbReference>
<accession>A0A565AZG5</accession>
<dbReference type="InterPro" id="IPR002100">
    <property type="entry name" value="TF_MADSbox"/>
</dbReference>
<dbReference type="PANTHER" id="PTHR11945">
    <property type="entry name" value="MADS BOX PROTEIN"/>
    <property type="match status" value="1"/>
</dbReference>
<evidence type="ECO:0000259" key="6">
    <source>
        <dbReference type="PROSITE" id="PS50066"/>
    </source>
</evidence>
<organism evidence="7 8">
    <name type="scientific">Arabis nemorensis</name>
    <dbReference type="NCBI Taxonomy" id="586526"/>
    <lineage>
        <taxon>Eukaryota</taxon>
        <taxon>Viridiplantae</taxon>
        <taxon>Streptophyta</taxon>
        <taxon>Embryophyta</taxon>
        <taxon>Tracheophyta</taxon>
        <taxon>Spermatophyta</taxon>
        <taxon>Magnoliopsida</taxon>
        <taxon>eudicotyledons</taxon>
        <taxon>Gunneridae</taxon>
        <taxon>Pentapetalae</taxon>
        <taxon>rosids</taxon>
        <taxon>malvids</taxon>
        <taxon>Brassicales</taxon>
        <taxon>Brassicaceae</taxon>
        <taxon>Arabideae</taxon>
        <taxon>Arabis</taxon>
    </lineage>
</organism>
<dbReference type="EMBL" id="CABITT030000002">
    <property type="protein sequence ID" value="VVA94798.1"/>
    <property type="molecule type" value="Genomic_DNA"/>
</dbReference>
<evidence type="ECO:0000256" key="5">
    <source>
        <dbReference type="ARBA" id="ARBA00023242"/>
    </source>
</evidence>
<dbReference type="Gene3D" id="3.40.1810.10">
    <property type="entry name" value="Transcription factor, MADS-box"/>
    <property type="match status" value="1"/>
</dbReference>
<dbReference type="PROSITE" id="PS50066">
    <property type="entry name" value="MADS_BOX_2"/>
    <property type="match status" value="1"/>
</dbReference>
<dbReference type="AlphaFoldDB" id="A0A565AZG5"/>
<evidence type="ECO:0000256" key="1">
    <source>
        <dbReference type="ARBA" id="ARBA00004123"/>
    </source>
</evidence>
<name>A0A565AZG5_9BRAS</name>
<gene>
    <name evidence="7" type="ORF">ANE_LOCUS5243</name>
</gene>
<feature type="domain" description="MADS-box" evidence="6">
    <location>
        <begin position="1"/>
        <end position="49"/>
    </location>
</feature>
<comment type="subcellular location">
    <subcellularLocation>
        <location evidence="1">Nucleus</location>
    </subcellularLocation>
</comment>
<dbReference type="PRINTS" id="PR00404">
    <property type="entry name" value="MADSDOMAIN"/>
</dbReference>
<dbReference type="SUPFAM" id="SSF55455">
    <property type="entry name" value="SRF-like"/>
    <property type="match status" value="1"/>
</dbReference>